<organism evidence="1 2">
    <name type="scientific">Lysinibacillus zambalensis</name>
    <dbReference type="NCBI Taxonomy" id="3160866"/>
    <lineage>
        <taxon>Bacteria</taxon>
        <taxon>Bacillati</taxon>
        <taxon>Bacillota</taxon>
        <taxon>Bacilli</taxon>
        <taxon>Bacillales</taxon>
        <taxon>Bacillaceae</taxon>
        <taxon>Lysinibacillus</taxon>
    </lineage>
</organism>
<accession>A0ABV1MRG7</accession>
<protein>
    <submittedName>
        <fullName evidence="1">Uncharacterized protein</fullName>
    </submittedName>
</protein>
<comment type="caution">
    <text evidence="1">The sequence shown here is derived from an EMBL/GenBank/DDBJ whole genome shotgun (WGS) entry which is preliminary data.</text>
</comment>
<sequence length="103" mass="11821">MMKSRKERKLEAKQKGVSFVPQYNGNGVISSEDFYGSGVERFNNKFVKFDKKVEEPVIAPEVVTQNEEEKIEDVEVVSETVKEAPKKKKKGKFKKALKKLLNK</sequence>
<dbReference type="Proteomes" id="UP001478862">
    <property type="component" value="Unassembled WGS sequence"/>
</dbReference>
<dbReference type="EMBL" id="JBEGDG010000007">
    <property type="protein sequence ID" value="MEQ6355100.1"/>
    <property type="molecule type" value="Genomic_DNA"/>
</dbReference>
<dbReference type="RefSeq" id="WP_349659730.1">
    <property type="nucleotide sequence ID" value="NZ_JBEGDG010000007.1"/>
</dbReference>
<keyword evidence="2" id="KW-1185">Reference proteome</keyword>
<name>A0ABV1MRG7_9BACI</name>
<gene>
    <name evidence="1" type="ORF">ABNX05_10775</name>
</gene>
<reference evidence="1 2" key="1">
    <citation type="submission" date="2024-06" db="EMBL/GenBank/DDBJ databases">
        <title>Lysinibacillus zambalefons sp. nov., a Novel Firmicute Isolated from the Poon Bato Zambales Hyperalkaline Spring.</title>
        <authorList>
            <person name="Aja J.A."/>
            <person name="Lazaro J.E.H."/>
            <person name="Llorin L.D."/>
            <person name="Lim K.R."/>
            <person name="Teodosio J."/>
            <person name="Dalisay D.S."/>
        </authorList>
    </citation>
    <scope>NUCLEOTIDE SEQUENCE [LARGE SCALE GENOMIC DNA]</scope>
    <source>
        <strain evidence="1 2">M3</strain>
    </source>
</reference>
<proteinExistence type="predicted"/>
<evidence type="ECO:0000313" key="1">
    <source>
        <dbReference type="EMBL" id="MEQ6355100.1"/>
    </source>
</evidence>
<evidence type="ECO:0000313" key="2">
    <source>
        <dbReference type="Proteomes" id="UP001478862"/>
    </source>
</evidence>